<name>A0A412G6N4_9FIRM</name>
<dbReference type="EMBL" id="QRUP01000001">
    <property type="protein sequence ID" value="RGR76909.1"/>
    <property type="molecule type" value="Genomic_DNA"/>
</dbReference>
<evidence type="ECO:0000313" key="3">
    <source>
        <dbReference type="Proteomes" id="UP000284178"/>
    </source>
</evidence>
<evidence type="ECO:0000313" key="2">
    <source>
        <dbReference type="EMBL" id="RGR76909.1"/>
    </source>
</evidence>
<proteinExistence type="predicted"/>
<accession>A0A412G6N4</accession>
<protein>
    <submittedName>
        <fullName evidence="2">Uncharacterized protein</fullName>
    </submittedName>
</protein>
<dbReference type="AlphaFoldDB" id="A0A412G6N4"/>
<gene>
    <name evidence="2" type="ORF">DWY25_01040</name>
</gene>
<dbReference type="Proteomes" id="UP000284178">
    <property type="component" value="Unassembled WGS sequence"/>
</dbReference>
<keyword evidence="3" id="KW-1185">Reference proteome</keyword>
<reference evidence="2 3" key="1">
    <citation type="submission" date="2018-08" db="EMBL/GenBank/DDBJ databases">
        <title>A genome reference for cultivated species of the human gut microbiota.</title>
        <authorList>
            <person name="Zou Y."/>
            <person name="Xue W."/>
            <person name="Luo G."/>
        </authorList>
    </citation>
    <scope>NUCLEOTIDE SEQUENCE [LARGE SCALE GENOMIC DNA]</scope>
    <source>
        <strain evidence="2 3">AF24-29</strain>
    </source>
</reference>
<evidence type="ECO:0000256" key="1">
    <source>
        <dbReference type="SAM" id="Phobius"/>
    </source>
</evidence>
<keyword evidence="1" id="KW-0812">Transmembrane</keyword>
<organism evidence="2 3">
    <name type="scientific">Holdemania filiformis</name>
    <dbReference type="NCBI Taxonomy" id="61171"/>
    <lineage>
        <taxon>Bacteria</taxon>
        <taxon>Bacillati</taxon>
        <taxon>Bacillota</taxon>
        <taxon>Erysipelotrichia</taxon>
        <taxon>Erysipelotrichales</taxon>
        <taxon>Erysipelotrichaceae</taxon>
        <taxon>Holdemania</taxon>
    </lineage>
</organism>
<feature type="transmembrane region" description="Helical" evidence="1">
    <location>
        <begin position="41"/>
        <end position="64"/>
    </location>
</feature>
<sequence>MKPKEEISKRSIDDIQNQILKILIDDIAIERKNRTKNVSALLVLVLILFGLLAVCMISLLILSLQVARM</sequence>
<keyword evidence="1" id="KW-0472">Membrane</keyword>
<comment type="caution">
    <text evidence="2">The sequence shown here is derived from an EMBL/GenBank/DDBJ whole genome shotgun (WGS) entry which is preliminary data.</text>
</comment>
<keyword evidence="1" id="KW-1133">Transmembrane helix</keyword>